<dbReference type="OrthoDB" id="328886at2"/>
<comment type="caution">
    <text evidence="1">The sequence shown here is derived from an EMBL/GenBank/DDBJ whole genome shotgun (WGS) entry which is preliminary data.</text>
</comment>
<dbReference type="EMBL" id="WACR01000003">
    <property type="protein sequence ID" value="KAB1065111.1"/>
    <property type="molecule type" value="Genomic_DNA"/>
</dbReference>
<dbReference type="Proteomes" id="UP000435357">
    <property type="component" value="Unassembled WGS sequence"/>
</dbReference>
<organism evidence="1 2">
    <name type="scientific">Salibacter halophilus</name>
    <dbReference type="NCBI Taxonomy" id="1803916"/>
    <lineage>
        <taxon>Bacteria</taxon>
        <taxon>Pseudomonadati</taxon>
        <taxon>Bacteroidota</taxon>
        <taxon>Flavobacteriia</taxon>
        <taxon>Flavobacteriales</taxon>
        <taxon>Salibacteraceae</taxon>
        <taxon>Salibacter</taxon>
    </lineage>
</organism>
<evidence type="ECO:0000313" key="1">
    <source>
        <dbReference type="EMBL" id="KAB1065111.1"/>
    </source>
</evidence>
<sequence>MFDIKEIPSPITLHFITKYSFPEGISKAWAELEHHIPVKSGVKFYGIFDGQQYFAGSDYPSSFSISKESLHEYVIPAGNYITVPIINWQDKKEQIAVTFQRIEEDPRCDKTSADIEFYKSHIELICLKRLRF</sequence>
<evidence type="ECO:0000313" key="2">
    <source>
        <dbReference type="Proteomes" id="UP000435357"/>
    </source>
</evidence>
<protein>
    <recommendedName>
        <fullName evidence="3">AraC family transcriptional regulator</fullName>
    </recommendedName>
</protein>
<name>A0A6N6M5X8_9FLAO</name>
<accession>A0A6N6M5X8</accession>
<keyword evidence="2" id="KW-1185">Reference proteome</keyword>
<reference evidence="1 2" key="1">
    <citation type="submission" date="2019-09" db="EMBL/GenBank/DDBJ databases">
        <title>Genomes of Cryomorphaceae.</title>
        <authorList>
            <person name="Bowman J.P."/>
        </authorList>
    </citation>
    <scope>NUCLEOTIDE SEQUENCE [LARGE SCALE GENOMIC DNA]</scope>
    <source>
        <strain evidence="1 2">KCTC 52047</strain>
    </source>
</reference>
<dbReference type="RefSeq" id="WP_151166711.1">
    <property type="nucleotide sequence ID" value="NZ_WACR01000003.1"/>
</dbReference>
<proteinExistence type="predicted"/>
<evidence type="ECO:0008006" key="3">
    <source>
        <dbReference type="Google" id="ProtNLM"/>
    </source>
</evidence>
<gene>
    <name evidence="1" type="ORF">F3059_03940</name>
</gene>
<dbReference type="AlphaFoldDB" id="A0A6N6M5X8"/>